<evidence type="ECO:0000256" key="13">
    <source>
        <dbReference type="ARBA" id="ARBA00023034"/>
    </source>
</evidence>
<dbReference type="AlphaFoldDB" id="A0A174FMZ1"/>
<comment type="similarity">
    <text evidence="5">Belongs to the NAD(P)-dependent epimerase/dehydratase family. UDP-glucuronic acid decarboxylase subfamily.</text>
</comment>
<evidence type="ECO:0000256" key="7">
    <source>
        <dbReference type="ARBA" id="ARBA00022490"/>
    </source>
</evidence>
<proteinExistence type="inferred from homology"/>
<sequence length="342" mass="38719">MYILIKSVTFVTINKTETASILVNNRIHKMKRILVSGGAGFIGSHLCTRLINNGHEVICLDNFFTGSKDNIAHLMGNHHFEVVRHDVTYPYSAEVDEIYNLACPASPIHYQHDPIQTAKTSVMGAINMLGLAMRLDAKVLQASTSEVYGDPIVHPQPEYYWGNVNPVGYRSCYDEGKRCAETLFMDYHRQNDVRVKIIRIFNTYGPRMLPNDGRVVSNFVLQALNNEDITIYGDGKQTRSFQYIDDLIEGMIRMMETEDDFTGPVNLGNPNEFSIQELAKKIIAMTGSSSKIVFKSLPNDDPKQRQPDITLARKKLGWEPTIELEDGLSRMIEYFKGSKTNK</sequence>
<dbReference type="PANTHER" id="PTHR43078:SF6">
    <property type="entry name" value="UDP-GLUCURONIC ACID DECARBOXYLASE 1"/>
    <property type="match status" value="1"/>
</dbReference>
<dbReference type="GO" id="GO:0042732">
    <property type="term" value="P:D-xylose metabolic process"/>
    <property type="evidence" value="ECO:0007669"/>
    <property type="project" value="InterPro"/>
</dbReference>
<dbReference type="Pfam" id="PF16363">
    <property type="entry name" value="GDP_Man_Dehyd"/>
    <property type="match status" value="1"/>
</dbReference>
<gene>
    <name evidence="17" type="primary">strE</name>
    <name evidence="17" type="ORF">ERS852397_02172</name>
</gene>
<keyword evidence="9" id="KW-0210">Decarboxylase</keyword>
<accession>A0A174FMZ1</accession>
<feature type="domain" description="NAD(P)-binding" evidence="16">
    <location>
        <begin position="34"/>
        <end position="331"/>
    </location>
</feature>
<dbReference type="GO" id="GO:0070403">
    <property type="term" value="F:NAD+ binding"/>
    <property type="evidence" value="ECO:0007669"/>
    <property type="project" value="InterPro"/>
</dbReference>
<keyword evidence="7" id="KW-0963">Cytoplasm</keyword>
<evidence type="ECO:0000256" key="15">
    <source>
        <dbReference type="ARBA" id="ARBA00023239"/>
    </source>
</evidence>
<evidence type="ECO:0000256" key="4">
    <source>
        <dbReference type="ARBA" id="ARBA00005100"/>
    </source>
</evidence>
<reference evidence="17 18" key="1">
    <citation type="submission" date="2015-09" db="EMBL/GenBank/DDBJ databases">
        <authorList>
            <consortium name="Pathogen Informatics"/>
        </authorList>
    </citation>
    <scope>NUCLEOTIDE SEQUENCE [LARGE SCALE GENOMIC DNA]</scope>
    <source>
        <strain evidence="17 18">2789STDY5608840</strain>
    </source>
</reference>
<evidence type="ECO:0000256" key="12">
    <source>
        <dbReference type="ARBA" id="ARBA00023027"/>
    </source>
</evidence>
<evidence type="ECO:0000256" key="14">
    <source>
        <dbReference type="ARBA" id="ARBA00023136"/>
    </source>
</evidence>
<comment type="pathway">
    <text evidence="4">Nucleotide-sugar biosynthesis; UDP-alpha-D-xylose biosynthesis; UDP-alpha-D-xylose from UDP-alpha-D-glucuronate: step 1/1.</text>
</comment>
<evidence type="ECO:0000256" key="2">
    <source>
        <dbReference type="ARBA" id="ARBA00004447"/>
    </source>
</evidence>
<keyword evidence="10" id="KW-0735">Signal-anchor</keyword>
<dbReference type="EC" id="4.1.1.35" evidence="6"/>
<dbReference type="Gene3D" id="3.40.50.720">
    <property type="entry name" value="NAD(P)-binding Rossmann-like Domain"/>
    <property type="match status" value="1"/>
</dbReference>
<evidence type="ECO:0000256" key="8">
    <source>
        <dbReference type="ARBA" id="ARBA00022692"/>
    </source>
</evidence>
<evidence type="ECO:0000256" key="5">
    <source>
        <dbReference type="ARBA" id="ARBA00007505"/>
    </source>
</evidence>
<dbReference type="CDD" id="cd05230">
    <property type="entry name" value="UGD_SDR_e"/>
    <property type="match status" value="1"/>
</dbReference>
<organism evidence="17 18">
    <name type="scientific">Bacteroides finegoldii</name>
    <dbReference type="NCBI Taxonomy" id="338188"/>
    <lineage>
        <taxon>Bacteria</taxon>
        <taxon>Pseudomonadati</taxon>
        <taxon>Bacteroidota</taxon>
        <taxon>Bacteroidia</taxon>
        <taxon>Bacteroidales</taxon>
        <taxon>Bacteroidaceae</taxon>
        <taxon>Bacteroides</taxon>
    </lineage>
</organism>
<dbReference type="FunFam" id="3.40.50.720:FF:000150">
    <property type="entry name" value="UDP-glucuronic acid decarboxylase 6"/>
    <property type="match status" value="1"/>
</dbReference>
<evidence type="ECO:0000256" key="9">
    <source>
        <dbReference type="ARBA" id="ARBA00022793"/>
    </source>
</evidence>
<dbReference type="GO" id="GO:0048040">
    <property type="term" value="F:UDP-glucuronate decarboxylase activity"/>
    <property type="evidence" value="ECO:0007669"/>
    <property type="project" value="UniProtKB-EC"/>
</dbReference>
<dbReference type="GO" id="GO:0005737">
    <property type="term" value="C:cytoplasm"/>
    <property type="evidence" value="ECO:0007669"/>
    <property type="project" value="UniProtKB-SubCell"/>
</dbReference>
<evidence type="ECO:0000313" key="18">
    <source>
        <dbReference type="Proteomes" id="UP000095517"/>
    </source>
</evidence>
<dbReference type="Proteomes" id="UP000095517">
    <property type="component" value="Unassembled WGS sequence"/>
</dbReference>
<keyword evidence="15 17" id="KW-0456">Lyase</keyword>
<evidence type="ECO:0000313" key="17">
    <source>
        <dbReference type="EMBL" id="CUO50236.1"/>
    </source>
</evidence>
<dbReference type="InterPro" id="IPR044516">
    <property type="entry name" value="UXS-like"/>
</dbReference>
<keyword evidence="14" id="KW-0472">Membrane</keyword>
<dbReference type="PANTHER" id="PTHR43078">
    <property type="entry name" value="UDP-GLUCURONIC ACID DECARBOXYLASE-RELATED"/>
    <property type="match status" value="1"/>
</dbReference>
<protein>
    <recommendedName>
        <fullName evidence="6">UDP-glucuronate decarboxylase</fullName>
        <ecNumber evidence="6">4.1.1.35</ecNumber>
    </recommendedName>
</protein>
<keyword evidence="11" id="KW-1133">Transmembrane helix</keyword>
<dbReference type="InterPro" id="IPR036291">
    <property type="entry name" value="NAD(P)-bd_dom_sf"/>
</dbReference>
<dbReference type="EMBL" id="CYZH01000010">
    <property type="protein sequence ID" value="CUO50236.1"/>
    <property type="molecule type" value="Genomic_DNA"/>
</dbReference>
<dbReference type="UniPathway" id="UPA00796">
    <property type="reaction ID" value="UER00771"/>
</dbReference>
<dbReference type="STRING" id="338188.ERS852397_02172"/>
<comment type="cofactor">
    <cofactor evidence="1">
        <name>NAD(+)</name>
        <dbReference type="ChEBI" id="CHEBI:57540"/>
    </cofactor>
</comment>
<comment type="subcellular location">
    <subcellularLocation>
        <location evidence="3">Cytoplasm</location>
    </subcellularLocation>
    <subcellularLocation>
        <location evidence="2">Golgi apparatus</location>
        <location evidence="2">Golgi stack membrane</location>
        <topology evidence="2">Single-pass type II membrane protein</topology>
    </subcellularLocation>
</comment>
<keyword evidence="12" id="KW-0520">NAD</keyword>
<evidence type="ECO:0000256" key="3">
    <source>
        <dbReference type="ARBA" id="ARBA00004496"/>
    </source>
</evidence>
<keyword evidence="13" id="KW-0333">Golgi apparatus</keyword>
<evidence type="ECO:0000256" key="6">
    <source>
        <dbReference type="ARBA" id="ARBA00012290"/>
    </source>
</evidence>
<evidence type="ECO:0000259" key="16">
    <source>
        <dbReference type="Pfam" id="PF16363"/>
    </source>
</evidence>
<keyword evidence="8" id="KW-0812">Transmembrane</keyword>
<evidence type="ECO:0000256" key="10">
    <source>
        <dbReference type="ARBA" id="ARBA00022968"/>
    </source>
</evidence>
<dbReference type="SUPFAM" id="SSF51735">
    <property type="entry name" value="NAD(P)-binding Rossmann-fold domains"/>
    <property type="match status" value="1"/>
</dbReference>
<evidence type="ECO:0000256" key="11">
    <source>
        <dbReference type="ARBA" id="ARBA00022989"/>
    </source>
</evidence>
<evidence type="ECO:0000256" key="1">
    <source>
        <dbReference type="ARBA" id="ARBA00001911"/>
    </source>
</evidence>
<dbReference type="GO" id="GO:0033320">
    <property type="term" value="P:UDP-D-xylose biosynthetic process"/>
    <property type="evidence" value="ECO:0007669"/>
    <property type="project" value="UniProtKB-UniPathway"/>
</dbReference>
<dbReference type="InterPro" id="IPR016040">
    <property type="entry name" value="NAD(P)-bd_dom"/>
</dbReference>
<name>A0A174FMZ1_9BACE</name>